<dbReference type="GO" id="GO:0003677">
    <property type="term" value="F:DNA binding"/>
    <property type="evidence" value="ECO:0007669"/>
    <property type="project" value="UniProtKB-KW"/>
</dbReference>
<reference evidence="5 6" key="1">
    <citation type="submission" date="2019-07" db="EMBL/GenBank/DDBJ databases">
        <title>Whole genome shotgun sequence of Rhodospirillum oryzae NBRC 107573.</title>
        <authorList>
            <person name="Hosoyama A."/>
            <person name="Uohara A."/>
            <person name="Ohji S."/>
            <person name="Ichikawa N."/>
        </authorList>
    </citation>
    <scope>NUCLEOTIDE SEQUENCE [LARGE SCALE GENOMIC DNA]</scope>
    <source>
        <strain evidence="5 6">NBRC 107573</strain>
    </source>
</reference>
<dbReference type="InterPro" id="IPR000551">
    <property type="entry name" value="MerR-type_HTH_dom"/>
</dbReference>
<name>A0A512H9C3_9PROT</name>
<dbReference type="GO" id="GO:0003700">
    <property type="term" value="F:DNA-binding transcription factor activity"/>
    <property type="evidence" value="ECO:0007669"/>
    <property type="project" value="InterPro"/>
</dbReference>
<evidence type="ECO:0000313" key="5">
    <source>
        <dbReference type="EMBL" id="GEO82059.1"/>
    </source>
</evidence>
<comment type="caution">
    <text evidence="5">The sequence shown here is derived from an EMBL/GenBank/DDBJ whole genome shotgun (WGS) entry which is preliminary data.</text>
</comment>
<dbReference type="PANTHER" id="PTHR30204:SF94">
    <property type="entry name" value="HEAVY METAL-DEPENDENT TRANSCRIPTIONAL REGULATOR HI_0293-RELATED"/>
    <property type="match status" value="1"/>
</dbReference>
<keyword evidence="2" id="KW-0238">DNA-binding</keyword>
<proteinExistence type="predicted"/>
<dbReference type="Pfam" id="PF09278">
    <property type="entry name" value="MerR-DNA-bind"/>
    <property type="match status" value="1"/>
</dbReference>
<evidence type="ECO:0000259" key="4">
    <source>
        <dbReference type="PROSITE" id="PS50937"/>
    </source>
</evidence>
<dbReference type="Pfam" id="PF00376">
    <property type="entry name" value="MerR"/>
    <property type="match status" value="1"/>
</dbReference>
<evidence type="ECO:0000256" key="2">
    <source>
        <dbReference type="ARBA" id="ARBA00023125"/>
    </source>
</evidence>
<protein>
    <submittedName>
        <fullName evidence="5">MerR family transcriptional regulator</fullName>
    </submittedName>
</protein>
<sequence>MTLISIGRLSDETGTKIPTIRYYESIGLLPEPPRTASNRRLYDPHAVARLRFIRHARDLGFEIEAIRDFLGLMDHPGGPCHHAHGLVRQHLEAIDAKIAQLQAMRHAIERVSPNCPYNRVEQCPAIEVLSDHALCPDGCP</sequence>
<dbReference type="SMART" id="SM00422">
    <property type="entry name" value="HTH_MERR"/>
    <property type="match status" value="1"/>
</dbReference>
<keyword evidence="3" id="KW-0804">Transcription</keyword>
<evidence type="ECO:0000256" key="3">
    <source>
        <dbReference type="ARBA" id="ARBA00023163"/>
    </source>
</evidence>
<gene>
    <name evidence="5" type="ORF">ROR02_21900</name>
</gene>
<dbReference type="EMBL" id="BJZO01000059">
    <property type="protein sequence ID" value="GEO82059.1"/>
    <property type="molecule type" value="Genomic_DNA"/>
</dbReference>
<evidence type="ECO:0000313" key="6">
    <source>
        <dbReference type="Proteomes" id="UP000321567"/>
    </source>
</evidence>
<organism evidence="5 6">
    <name type="scientific">Pararhodospirillum oryzae</name>
    <dbReference type="NCBI Taxonomy" id="478448"/>
    <lineage>
        <taxon>Bacteria</taxon>
        <taxon>Pseudomonadati</taxon>
        <taxon>Pseudomonadota</taxon>
        <taxon>Alphaproteobacteria</taxon>
        <taxon>Rhodospirillales</taxon>
        <taxon>Rhodospirillaceae</taxon>
        <taxon>Pararhodospirillum</taxon>
    </lineage>
</organism>
<dbReference type="Proteomes" id="UP000321567">
    <property type="component" value="Unassembled WGS sequence"/>
</dbReference>
<dbReference type="Gene3D" id="1.10.1660.10">
    <property type="match status" value="1"/>
</dbReference>
<dbReference type="InterPro" id="IPR009061">
    <property type="entry name" value="DNA-bd_dom_put_sf"/>
</dbReference>
<dbReference type="CDD" id="cd04785">
    <property type="entry name" value="HTH_CadR-PbrR-like"/>
    <property type="match status" value="1"/>
</dbReference>
<dbReference type="PROSITE" id="PS50937">
    <property type="entry name" value="HTH_MERR_2"/>
    <property type="match status" value="1"/>
</dbReference>
<keyword evidence="1" id="KW-0805">Transcription regulation</keyword>
<dbReference type="PRINTS" id="PR00040">
    <property type="entry name" value="HTHMERR"/>
</dbReference>
<dbReference type="SUPFAM" id="SSF46955">
    <property type="entry name" value="Putative DNA-binding domain"/>
    <property type="match status" value="1"/>
</dbReference>
<dbReference type="OrthoDB" id="9802944at2"/>
<evidence type="ECO:0000256" key="1">
    <source>
        <dbReference type="ARBA" id="ARBA00023015"/>
    </source>
</evidence>
<dbReference type="AlphaFoldDB" id="A0A512H9C3"/>
<keyword evidence="6" id="KW-1185">Reference proteome</keyword>
<accession>A0A512H9C3</accession>
<dbReference type="RefSeq" id="WP_147164072.1">
    <property type="nucleotide sequence ID" value="NZ_BJZO01000059.1"/>
</dbReference>
<dbReference type="InterPro" id="IPR047057">
    <property type="entry name" value="MerR_fam"/>
</dbReference>
<feature type="domain" description="HTH merR-type" evidence="4">
    <location>
        <begin position="3"/>
        <end position="72"/>
    </location>
</feature>
<dbReference type="InterPro" id="IPR015358">
    <property type="entry name" value="Tscrpt_reg_MerR_DNA-bd"/>
</dbReference>
<dbReference type="PANTHER" id="PTHR30204">
    <property type="entry name" value="REDOX-CYCLING DRUG-SENSING TRANSCRIPTIONAL ACTIVATOR SOXR"/>
    <property type="match status" value="1"/>
</dbReference>